<organism evidence="2 3">
    <name type="scientific">Chiloscyllium punctatum</name>
    <name type="common">Brownbanded bambooshark</name>
    <name type="synonym">Hemiscyllium punctatum</name>
    <dbReference type="NCBI Taxonomy" id="137246"/>
    <lineage>
        <taxon>Eukaryota</taxon>
        <taxon>Metazoa</taxon>
        <taxon>Chordata</taxon>
        <taxon>Craniata</taxon>
        <taxon>Vertebrata</taxon>
        <taxon>Chondrichthyes</taxon>
        <taxon>Elasmobranchii</taxon>
        <taxon>Galeomorphii</taxon>
        <taxon>Galeoidea</taxon>
        <taxon>Orectolobiformes</taxon>
        <taxon>Hemiscylliidae</taxon>
        <taxon>Chiloscyllium</taxon>
    </lineage>
</organism>
<feature type="compositionally biased region" description="Polar residues" evidence="1">
    <location>
        <begin position="41"/>
        <end position="50"/>
    </location>
</feature>
<reference evidence="2 3" key="1">
    <citation type="journal article" date="2018" name="Nat. Ecol. Evol.">
        <title>Shark genomes provide insights into elasmobranch evolution and the origin of vertebrates.</title>
        <authorList>
            <person name="Hara Y"/>
            <person name="Yamaguchi K"/>
            <person name="Onimaru K"/>
            <person name="Kadota M"/>
            <person name="Koyanagi M"/>
            <person name="Keeley SD"/>
            <person name="Tatsumi K"/>
            <person name="Tanaka K"/>
            <person name="Motone F"/>
            <person name="Kageyama Y"/>
            <person name="Nozu R"/>
            <person name="Adachi N"/>
            <person name="Nishimura O"/>
            <person name="Nakagawa R"/>
            <person name="Tanegashima C"/>
            <person name="Kiyatake I"/>
            <person name="Matsumoto R"/>
            <person name="Murakumo K"/>
            <person name="Nishida K"/>
            <person name="Terakita A"/>
            <person name="Kuratani S"/>
            <person name="Sato K"/>
            <person name="Hyodo S Kuraku.S."/>
        </authorList>
    </citation>
    <scope>NUCLEOTIDE SEQUENCE [LARGE SCALE GENOMIC DNA]</scope>
</reference>
<dbReference type="AlphaFoldDB" id="A0A401TJM5"/>
<dbReference type="Proteomes" id="UP000287033">
    <property type="component" value="Unassembled WGS sequence"/>
</dbReference>
<protein>
    <submittedName>
        <fullName evidence="2">Uncharacterized protein</fullName>
    </submittedName>
</protein>
<sequence length="83" mass="9291">MAERCSVSWESWLWNPGQEKLFRAIPLLLQNNNNLERRSSFSDGTNSRESAQAPPGDGTSSRENKEKGGDAHCEAPELRTSAW</sequence>
<comment type="caution">
    <text evidence="2">The sequence shown here is derived from an EMBL/GenBank/DDBJ whole genome shotgun (WGS) entry which is preliminary data.</text>
</comment>
<proteinExistence type="predicted"/>
<feature type="compositionally biased region" description="Basic and acidic residues" evidence="1">
    <location>
        <begin position="60"/>
        <end position="77"/>
    </location>
</feature>
<dbReference type="EMBL" id="BEZZ01084851">
    <property type="protein sequence ID" value="GCC42813.1"/>
    <property type="molecule type" value="Genomic_DNA"/>
</dbReference>
<gene>
    <name evidence="2" type="ORF">chiPu_0026659</name>
</gene>
<keyword evidence="3" id="KW-1185">Reference proteome</keyword>
<accession>A0A401TJM5</accession>
<evidence type="ECO:0000256" key="1">
    <source>
        <dbReference type="SAM" id="MobiDB-lite"/>
    </source>
</evidence>
<evidence type="ECO:0000313" key="3">
    <source>
        <dbReference type="Proteomes" id="UP000287033"/>
    </source>
</evidence>
<evidence type="ECO:0000313" key="2">
    <source>
        <dbReference type="EMBL" id="GCC42813.1"/>
    </source>
</evidence>
<feature type="region of interest" description="Disordered" evidence="1">
    <location>
        <begin position="36"/>
        <end position="83"/>
    </location>
</feature>
<name>A0A401TJM5_CHIPU</name>